<feature type="region of interest" description="Disordered" evidence="2">
    <location>
        <begin position="70"/>
        <end position="121"/>
    </location>
</feature>
<dbReference type="PANTHER" id="PTHR33565">
    <property type="entry name" value="DORMANCY-ASSOCIATED PROTEIN 1"/>
    <property type="match status" value="1"/>
</dbReference>
<accession>A0ABD3TS19</accession>
<feature type="region of interest" description="Disordered" evidence="2">
    <location>
        <begin position="35"/>
        <end position="56"/>
    </location>
</feature>
<dbReference type="PANTHER" id="PTHR33565:SF20">
    <property type="entry name" value="DORMANCY-ASSOCIATED PROTEIN HOMOLOG 4"/>
    <property type="match status" value="1"/>
</dbReference>
<proteinExistence type="inferred from homology"/>
<organism evidence="3 4">
    <name type="scientific">Penstemon smallii</name>
    <dbReference type="NCBI Taxonomy" id="265156"/>
    <lineage>
        <taxon>Eukaryota</taxon>
        <taxon>Viridiplantae</taxon>
        <taxon>Streptophyta</taxon>
        <taxon>Embryophyta</taxon>
        <taxon>Tracheophyta</taxon>
        <taxon>Spermatophyta</taxon>
        <taxon>Magnoliopsida</taxon>
        <taxon>eudicotyledons</taxon>
        <taxon>Gunneridae</taxon>
        <taxon>Pentapetalae</taxon>
        <taxon>asterids</taxon>
        <taxon>lamiids</taxon>
        <taxon>Lamiales</taxon>
        <taxon>Plantaginaceae</taxon>
        <taxon>Cheloneae</taxon>
        <taxon>Penstemon</taxon>
    </lineage>
</organism>
<dbReference type="AlphaFoldDB" id="A0ABD3TS19"/>
<evidence type="ECO:0000313" key="3">
    <source>
        <dbReference type="EMBL" id="KAL3839213.1"/>
    </source>
</evidence>
<keyword evidence="4" id="KW-1185">Reference proteome</keyword>
<reference evidence="3 4" key="1">
    <citation type="submission" date="2024-12" db="EMBL/GenBank/DDBJ databases">
        <title>The unique morphological basis and parallel evolutionary history of personate flowers in Penstemon.</title>
        <authorList>
            <person name="Depatie T.H."/>
            <person name="Wessinger C.A."/>
        </authorList>
    </citation>
    <scope>NUCLEOTIDE SEQUENCE [LARGE SCALE GENOMIC DNA]</scope>
    <source>
        <strain evidence="3">WTNN_2</strain>
        <tissue evidence="3">Leaf</tissue>
    </source>
</reference>
<comment type="caution">
    <text evidence="3">The sequence shown here is derived from an EMBL/GenBank/DDBJ whole genome shotgun (WGS) entry which is preliminary data.</text>
</comment>
<feature type="compositionally biased region" description="Low complexity" evidence="2">
    <location>
        <begin position="70"/>
        <end position="92"/>
    </location>
</feature>
<sequence>MSFLHKIWDETLAGPTPDSGLGKLRKYNSFAATRSADSPPLVVVPPPSDDSRFIPIPRSISDVNRSNLSVSVDSASLPSSPAGASTPTSPFSPSTPPSGNFKKLTRRKSLQNSKSKGPNGYDWIVLSALER</sequence>
<comment type="similarity">
    <text evidence="1">Belongs to the DRM1/ARP family.</text>
</comment>
<evidence type="ECO:0000256" key="2">
    <source>
        <dbReference type="SAM" id="MobiDB-lite"/>
    </source>
</evidence>
<dbReference type="Proteomes" id="UP001634393">
    <property type="component" value="Unassembled WGS sequence"/>
</dbReference>
<dbReference type="EMBL" id="JBJXBP010000003">
    <property type="protein sequence ID" value="KAL3839213.1"/>
    <property type="molecule type" value="Genomic_DNA"/>
</dbReference>
<protein>
    <submittedName>
        <fullName evidence="3">Uncharacterized protein</fullName>
    </submittedName>
</protein>
<name>A0ABD3TS19_9LAMI</name>
<gene>
    <name evidence="3" type="ORF">ACJIZ3_023804</name>
</gene>
<evidence type="ECO:0000313" key="4">
    <source>
        <dbReference type="Proteomes" id="UP001634393"/>
    </source>
</evidence>
<evidence type="ECO:0000256" key="1">
    <source>
        <dbReference type="ARBA" id="ARBA00010502"/>
    </source>
</evidence>
<dbReference type="InterPro" id="IPR008406">
    <property type="entry name" value="DRM/ARP"/>
</dbReference>
<dbReference type="Pfam" id="PF05564">
    <property type="entry name" value="Auxin_repressed"/>
    <property type="match status" value="1"/>
</dbReference>